<proteinExistence type="predicted"/>
<reference evidence="1" key="2">
    <citation type="submission" date="2014-07" db="EMBL/GenBank/DDBJ databases">
        <authorList>
            <person name="Hull J."/>
        </authorList>
    </citation>
    <scope>NUCLEOTIDE SEQUENCE</scope>
</reference>
<sequence>TLELILRQQVRCYQCIMQIKEFPFRNGGEPVPKERKEDVAAVRSWLKHQDYLPQISDQYIMLFLHSNYYSVEKTKNTIDSYFTVRAETPELFSSWDYDSIQWKSYQLAPIPRKTPEGYRVLLYRMAETDPSKFNFQDGLRAFFSFNDTVLQRMASWQATSSSST</sequence>
<protein>
    <submittedName>
        <fullName evidence="1">Alpha-tocopherol transfer protein</fullName>
    </submittedName>
</protein>
<dbReference type="PANTHER" id="PTHR10174:SF213">
    <property type="entry name" value="CRAL-TRIO DOMAIN-CONTAINING PROTEIN"/>
    <property type="match status" value="1"/>
</dbReference>
<name>A0A0A9XK68_LYGHE</name>
<evidence type="ECO:0000313" key="2">
    <source>
        <dbReference type="EMBL" id="JAG19204.1"/>
    </source>
</evidence>
<dbReference type="GO" id="GO:0016020">
    <property type="term" value="C:membrane"/>
    <property type="evidence" value="ECO:0007669"/>
    <property type="project" value="TreeGrafter"/>
</dbReference>
<evidence type="ECO:0000313" key="1">
    <source>
        <dbReference type="EMBL" id="JAG19188.1"/>
    </source>
</evidence>
<dbReference type="InterPro" id="IPR036273">
    <property type="entry name" value="CRAL/TRIO_N_dom_sf"/>
</dbReference>
<dbReference type="PANTHER" id="PTHR10174">
    <property type="entry name" value="ALPHA-TOCOPHEROL TRANSFER PROTEIN-RELATED"/>
    <property type="match status" value="1"/>
</dbReference>
<accession>A0A0A9XK68</accession>
<gene>
    <name evidence="1" type="primary">TTPA_1</name>
    <name evidence="2" type="synonym">TTPA_2</name>
    <name evidence="2" type="ORF">CM83_86178</name>
    <name evidence="1" type="ORF">CM83_86180</name>
</gene>
<dbReference type="Gene3D" id="3.40.525.10">
    <property type="entry name" value="CRAL-TRIO lipid binding domain"/>
    <property type="match status" value="1"/>
</dbReference>
<dbReference type="InterPro" id="IPR036865">
    <property type="entry name" value="CRAL-TRIO_dom_sf"/>
</dbReference>
<dbReference type="EMBL" id="GBHO01024400">
    <property type="protein sequence ID" value="JAG19204.1"/>
    <property type="molecule type" value="Transcribed_RNA"/>
</dbReference>
<dbReference type="SUPFAM" id="SSF46938">
    <property type="entry name" value="CRAL/TRIO N-terminal domain"/>
    <property type="match status" value="1"/>
</dbReference>
<feature type="non-terminal residue" evidence="1">
    <location>
        <position position="1"/>
    </location>
</feature>
<dbReference type="EMBL" id="GBHO01024416">
    <property type="protein sequence ID" value="JAG19188.1"/>
    <property type="molecule type" value="Transcribed_RNA"/>
</dbReference>
<reference evidence="1" key="1">
    <citation type="journal article" date="2014" name="PLoS ONE">
        <title>Transcriptome-Based Identification of ABC Transporters in the Western Tarnished Plant Bug Lygus hesperus.</title>
        <authorList>
            <person name="Hull J.J."/>
            <person name="Chaney K."/>
            <person name="Geib S.M."/>
            <person name="Fabrick J.A."/>
            <person name="Brent C.S."/>
            <person name="Walsh D."/>
            <person name="Lavine L.C."/>
        </authorList>
    </citation>
    <scope>NUCLEOTIDE SEQUENCE</scope>
</reference>
<dbReference type="GO" id="GO:1902936">
    <property type="term" value="F:phosphatidylinositol bisphosphate binding"/>
    <property type="evidence" value="ECO:0007669"/>
    <property type="project" value="TreeGrafter"/>
</dbReference>
<organism evidence="1">
    <name type="scientific">Lygus hesperus</name>
    <name type="common">Western plant bug</name>
    <dbReference type="NCBI Taxonomy" id="30085"/>
    <lineage>
        <taxon>Eukaryota</taxon>
        <taxon>Metazoa</taxon>
        <taxon>Ecdysozoa</taxon>
        <taxon>Arthropoda</taxon>
        <taxon>Hexapoda</taxon>
        <taxon>Insecta</taxon>
        <taxon>Pterygota</taxon>
        <taxon>Neoptera</taxon>
        <taxon>Paraneoptera</taxon>
        <taxon>Hemiptera</taxon>
        <taxon>Heteroptera</taxon>
        <taxon>Panheteroptera</taxon>
        <taxon>Cimicomorpha</taxon>
        <taxon>Miridae</taxon>
        <taxon>Mirini</taxon>
        <taxon>Lygus</taxon>
    </lineage>
</organism>
<dbReference type="AlphaFoldDB" id="A0A0A9XK68"/>
<dbReference type="SUPFAM" id="SSF52087">
    <property type="entry name" value="CRAL/TRIO domain"/>
    <property type="match status" value="1"/>
</dbReference>